<keyword evidence="4 6" id="KW-0133">Cell shape</keyword>
<dbReference type="GO" id="GO:0005524">
    <property type="term" value="F:ATP binding"/>
    <property type="evidence" value="ECO:0007669"/>
    <property type="project" value="UniProtKB-KW"/>
</dbReference>
<feature type="binding site" evidence="6">
    <location>
        <begin position="209"/>
        <end position="212"/>
    </location>
    <ligand>
        <name>ATP</name>
        <dbReference type="ChEBI" id="CHEBI:30616"/>
    </ligand>
</feature>
<dbReference type="Gene3D" id="3.30.420.40">
    <property type="match status" value="3"/>
</dbReference>
<dbReference type="InterPro" id="IPR043129">
    <property type="entry name" value="ATPase_NBD"/>
</dbReference>
<keyword evidence="3 6" id="KW-0067">ATP-binding</keyword>
<comment type="caution">
    <text evidence="6">Lacks conserved residue(s) required for the propagation of feature annotation.</text>
</comment>
<dbReference type="InterPro" id="IPR004753">
    <property type="entry name" value="MreB"/>
</dbReference>
<dbReference type="NCBIfam" id="NF010539">
    <property type="entry name" value="PRK13927.1"/>
    <property type="match status" value="1"/>
</dbReference>
<dbReference type="PANTHER" id="PTHR42749">
    <property type="entry name" value="CELL SHAPE-DETERMINING PROTEIN MREB"/>
    <property type="match status" value="1"/>
</dbReference>
<name>A0A099WY94_PORCN</name>
<dbReference type="GO" id="GO:0008360">
    <property type="term" value="P:regulation of cell shape"/>
    <property type="evidence" value="ECO:0007669"/>
    <property type="project" value="UniProtKB-UniRule"/>
</dbReference>
<dbReference type="STRING" id="36874.HQ34_04830"/>
<comment type="similarity">
    <text evidence="5 6">Belongs to the FtsA/MreB family.</text>
</comment>
<dbReference type="EMBL" id="FUWL01000005">
    <property type="protein sequence ID" value="SJZ39968.1"/>
    <property type="molecule type" value="Genomic_DNA"/>
</dbReference>
<keyword evidence="2 6" id="KW-0547">Nucleotide-binding</keyword>
<keyword evidence="1 6" id="KW-0963">Cytoplasm</keyword>
<dbReference type="Pfam" id="PF06723">
    <property type="entry name" value="MreB_Mbl"/>
    <property type="match status" value="1"/>
</dbReference>
<dbReference type="GO" id="GO:0000902">
    <property type="term" value="P:cell morphogenesis"/>
    <property type="evidence" value="ECO:0007669"/>
    <property type="project" value="InterPro"/>
</dbReference>
<dbReference type="InterPro" id="IPR056546">
    <property type="entry name" value="MreB_MamK-like"/>
</dbReference>
<reference evidence="8 10" key="2">
    <citation type="submission" date="2017-02" db="EMBL/GenBank/DDBJ databases">
        <authorList>
            <person name="Peterson S.W."/>
        </authorList>
    </citation>
    <scope>NUCLEOTIDE SEQUENCE [LARGE SCALE GENOMIC DNA]</scope>
    <source>
        <strain evidence="8 10">ATCC 700135</strain>
    </source>
</reference>
<dbReference type="PRINTS" id="PR01652">
    <property type="entry name" value="SHAPEPROTEIN"/>
</dbReference>
<reference evidence="7 9" key="1">
    <citation type="submission" date="2014-08" db="EMBL/GenBank/DDBJ databases">
        <title>Porphyromonas cangingivalis strain:COT-109_OH1386 Genome sequencing.</title>
        <authorList>
            <person name="Wallis C."/>
            <person name="Deusch O."/>
            <person name="O'Flynn C."/>
            <person name="Davis I."/>
            <person name="Jospin G."/>
            <person name="Darling A.E."/>
            <person name="Coil D.A."/>
            <person name="Alexiev A."/>
            <person name="Horsfall A."/>
            <person name="Kirkwood N."/>
            <person name="Harris S."/>
            <person name="Eisen J.A."/>
        </authorList>
    </citation>
    <scope>NUCLEOTIDE SEQUENCE [LARGE SCALE GENOMIC DNA]</scope>
    <source>
        <strain evidence="9">COT-109 OH1386</strain>
        <strain evidence="7">COT-109_OH1386</strain>
    </source>
</reference>
<sequence>MGFFSLTQKLAIDLGTANTVIIQNGKIIIDQPSYVTMNRKTEKVEWVGYEAYRRFEKENNDLQTIRPLRDGVVADLVASEHMIRGLIKMANPKKRFLPVSLKVVVCVPSGSTDVEIRAVRDSAEKAGANEVFLIHEPMAAALGIGLDVMEPTGNMIVDIGGGTTEIAVISLGGIVSNKSIKVAGDEFTADIVDHMKIKHSVRIGERTAEEIKKNVGSALAHLDDEPADYEVIGQDLVSILPKAVSVNYKEISECLDKSITKIETAIGNALDNTIPELYADIVKNGIYLAGGGAQLKGLAKRLSDKFKIDFVVAEDPLHVVAKGTHIALQNTTKYTLLFK</sequence>
<organism evidence="7 9">
    <name type="scientific">Porphyromonas cangingivalis</name>
    <dbReference type="NCBI Taxonomy" id="36874"/>
    <lineage>
        <taxon>Bacteria</taxon>
        <taxon>Pseudomonadati</taxon>
        <taxon>Bacteroidota</taxon>
        <taxon>Bacteroidia</taxon>
        <taxon>Bacteroidales</taxon>
        <taxon>Porphyromonadaceae</taxon>
        <taxon>Porphyromonas</taxon>
    </lineage>
</organism>
<protein>
    <recommendedName>
        <fullName evidence="6">Cell shape-determining protein MreB</fullName>
    </recommendedName>
</protein>
<evidence type="ECO:0000256" key="1">
    <source>
        <dbReference type="ARBA" id="ARBA00022490"/>
    </source>
</evidence>
<evidence type="ECO:0000313" key="10">
    <source>
        <dbReference type="Proteomes" id="UP000189956"/>
    </source>
</evidence>
<evidence type="ECO:0000256" key="6">
    <source>
        <dbReference type="HAMAP-Rule" id="MF_02207"/>
    </source>
</evidence>
<evidence type="ECO:0000256" key="4">
    <source>
        <dbReference type="ARBA" id="ARBA00022960"/>
    </source>
</evidence>
<feature type="binding site" evidence="6">
    <location>
        <begin position="161"/>
        <end position="163"/>
    </location>
    <ligand>
        <name>ATP</name>
        <dbReference type="ChEBI" id="CHEBI:30616"/>
    </ligand>
</feature>
<comment type="function">
    <text evidence="6">Forms membrane-associated dynamic filaments that are essential for cell shape determination. Acts by regulating cell wall synthesis and cell elongation, and thus cell shape. A feedback loop between cell geometry and MreB localization may maintain elongated cell shape by targeting cell wall growth to regions of negative cell wall curvature.</text>
</comment>
<evidence type="ECO:0000256" key="2">
    <source>
        <dbReference type="ARBA" id="ARBA00022741"/>
    </source>
</evidence>
<comment type="subunit">
    <text evidence="6">Forms polymers.</text>
</comment>
<dbReference type="Proteomes" id="UP000030125">
    <property type="component" value="Unassembled WGS sequence"/>
</dbReference>
<dbReference type="OrthoDB" id="9768127at2"/>
<dbReference type="PANTHER" id="PTHR42749:SF1">
    <property type="entry name" value="CELL SHAPE-DETERMINING PROTEIN MREB"/>
    <property type="match status" value="1"/>
</dbReference>
<comment type="subcellular location">
    <subcellularLocation>
        <location evidence="6">Cytoplasm</location>
    </subcellularLocation>
    <text evidence="6">Membrane-associated.</text>
</comment>
<evidence type="ECO:0000313" key="7">
    <source>
        <dbReference type="EMBL" id="KGN82436.1"/>
    </source>
</evidence>
<dbReference type="CDD" id="cd10225">
    <property type="entry name" value="ASKHA_NBD_MreB-like"/>
    <property type="match status" value="1"/>
</dbReference>
<dbReference type="RefSeq" id="WP_025837824.1">
    <property type="nucleotide sequence ID" value="NZ_CALTZT010000083.1"/>
</dbReference>
<dbReference type="GO" id="GO:0005737">
    <property type="term" value="C:cytoplasm"/>
    <property type="evidence" value="ECO:0007669"/>
    <property type="project" value="UniProtKB-SubCell"/>
</dbReference>
<evidence type="ECO:0000256" key="3">
    <source>
        <dbReference type="ARBA" id="ARBA00022840"/>
    </source>
</evidence>
<evidence type="ECO:0000256" key="5">
    <source>
        <dbReference type="ARBA" id="ARBA00023458"/>
    </source>
</evidence>
<keyword evidence="9" id="KW-1185">Reference proteome</keyword>
<evidence type="ECO:0000313" key="9">
    <source>
        <dbReference type="Proteomes" id="UP000030125"/>
    </source>
</evidence>
<dbReference type="EMBL" id="JQJD01000010">
    <property type="protein sequence ID" value="KGN82436.1"/>
    <property type="molecule type" value="Genomic_DNA"/>
</dbReference>
<evidence type="ECO:0000313" key="8">
    <source>
        <dbReference type="EMBL" id="SJZ39968.1"/>
    </source>
</evidence>
<dbReference type="HAMAP" id="MF_02207">
    <property type="entry name" value="MreB"/>
    <property type="match status" value="1"/>
</dbReference>
<dbReference type="Proteomes" id="UP000189956">
    <property type="component" value="Unassembled WGS sequence"/>
</dbReference>
<dbReference type="AlphaFoldDB" id="A0A099WY94"/>
<accession>A0A099WY94</accession>
<dbReference type="eggNOG" id="COG1077">
    <property type="taxonomic scope" value="Bacteria"/>
</dbReference>
<proteinExistence type="inferred from homology"/>
<dbReference type="SUPFAM" id="SSF53067">
    <property type="entry name" value="Actin-like ATPase domain"/>
    <property type="match status" value="2"/>
</dbReference>
<feature type="binding site" evidence="6">
    <location>
        <begin position="16"/>
        <end position="18"/>
    </location>
    <ligand>
        <name>ATP</name>
        <dbReference type="ChEBI" id="CHEBI:30616"/>
    </ligand>
</feature>
<gene>
    <name evidence="6" type="primary">mreB</name>
    <name evidence="7" type="ORF">HQ35_02455</name>
    <name evidence="8" type="ORF">SAMN02745205_00652</name>
</gene>